<feature type="transmembrane region" description="Helical" evidence="6">
    <location>
        <begin position="461"/>
        <end position="488"/>
    </location>
</feature>
<keyword evidence="2 6" id="KW-0812">Transmembrane</keyword>
<keyword evidence="3 6" id="KW-1133">Transmembrane helix</keyword>
<name>A0A0F7SM09_PHARH</name>
<evidence type="ECO:0000256" key="2">
    <source>
        <dbReference type="ARBA" id="ARBA00022692"/>
    </source>
</evidence>
<dbReference type="PROSITE" id="PS50850">
    <property type="entry name" value="MFS"/>
    <property type="match status" value="1"/>
</dbReference>
<dbReference type="GO" id="GO:0015244">
    <property type="term" value="F:fluconazole transmembrane transporter activity"/>
    <property type="evidence" value="ECO:0007669"/>
    <property type="project" value="TreeGrafter"/>
</dbReference>
<dbReference type="AlphaFoldDB" id="A0A0F7SM09"/>
<evidence type="ECO:0000256" key="6">
    <source>
        <dbReference type="SAM" id="Phobius"/>
    </source>
</evidence>
<dbReference type="SUPFAM" id="SSF103473">
    <property type="entry name" value="MFS general substrate transporter"/>
    <property type="match status" value="1"/>
</dbReference>
<dbReference type="CDD" id="cd17323">
    <property type="entry name" value="MFS_Tpo1_MDR_like"/>
    <property type="match status" value="1"/>
</dbReference>
<feature type="transmembrane region" description="Helical" evidence="6">
    <location>
        <begin position="212"/>
        <end position="236"/>
    </location>
</feature>
<reference evidence="8" key="1">
    <citation type="submission" date="2014-08" db="EMBL/GenBank/DDBJ databases">
        <authorList>
            <person name="Sharma Rahul"/>
            <person name="Thines Marco"/>
        </authorList>
    </citation>
    <scope>NUCLEOTIDE SEQUENCE</scope>
</reference>
<feature type="transmembrane region" description="Helical" evidence="6">
    <location>
        <begin position="393"/>
        <end position="412"/>
    </location>
</feature>
<feature type="transmembrane region" description="Helical" evidence="6">
    <location>
        <begin position="533"/>
        <end position="551"/>
    </location>
</feature>
<dbReference type="PANTHER" id="PTHR23502">
    <property type="entry name" value="MAJOR FACILITATOR SUPERFAMILY"/>
    <property type="match status" value="1"/>
</dbReference>
<feature type="compositionally biased region" description="Basic and acidic residues" evidence="5">
    <location>
        <begin position="84"/>
        <end position="94"/>
    </location>
</feature>
<proteinExistence type="predicted"/>
<dbReference type="Pfam" id="PF07690">
    <property type="entry name" value="MFS_1"/>
    <property type="match status" value="1"/>
</dbReference>
<evidence type="ECO:0000256" key="1">
    <source>
        <dbReference type="ARBA" id="ARBA00004141"/>
    </source>
</evidence>
<dbReference type="FunFam" id="1.20.1250.20:FF:000011">
    <property type="entry name" value="MFS multidrug transporter, putative"/>
    <property type="match status" value="1"/>
</dbReference>
<evidence type="ECO:0000256" key="4">
    <source>
        <dbReference type="ARBA" id="ARBA00023136"/>
    </source>
</evidence>
<dbReference type="InterPro" id="IPR011701">
    <property type="entry name" value="MFS"/>
</dbReference>
<feature type="transmembrane region" description="Helical" evidence="6">
    <location>
        <begin position="354"/>
        <end position="373"/>
    </location>
</feature>
<evidence type="ECO:0000256" key="3">
    <source>
        <dbReference type="ARBA" id="ARBA00022989"/>
    </source>
</evidence>
<dbReference type="InterPro" id="IPR036259">
    <property type="entry name" value="MFS_trans_sf"/>
</dbReference>
<accession>A0A0F7SM09</accession>
<organism evidence="8">
    <name type="scientific">Phaffia rhodozyma</name>
    <name type="common">Yeast</name>
    <name type="synonym">Xanthophyllomyces dendrorhous</name>
    <dbReference type="NCBI Taxonomy" id="264483"/>
    <lineage>
        <taxon>Eukaryota</taxon>
        <taxon>Fungi</taxon>
        <taxon>Dikarya</taxon>
        <taxon>Basidiomycota</taxon>
        <taxon>Agaricomycotina</taxon>
        <taxon>Tremellomycetes</taxon>
        <taxon>Cystofilobasidiales</taxon>
        <taxon>Mrakiaceae</taxon>
        <taxon>Phaffia</taxon>
    </lineage>
</organism>
<feature type="transmembrane region" description="Helical" evidence="6">
    <location>
        <begin position="433"/>
        <end position="455"/>
    </location>
</feature>
<feature type="transmembrane region" description="Helical" evidence="6">
    <location>
        <begin position="277"/>
        <end position="298"/>
    </location>
</feature>
<dbReference type="Gene3D" id="1.20.1250.20">
    <property type="entry name" value="MFS general substrate transporter like domains"/>
    <property type="match status" value="1"/>
</dbReference>
<dbReference type="GO" id="GO:1990961">
    <property type="term" value="P:xenobiotic detoxification by transmembrane export across the plasma membrane"/>
    <property type="evidence" value="ECO:0007669"/>
    <property type="project" value="TreeGrafter"/>
</dbReference>
<dbReference type="GO" id="GO:0005886">
    <property type="term" value="C:plasma membrane"/>
    <property type="evidence" value="ECO:0007669"/>
    <property type="project" value="TreeGrafter"/>
</dbReference>
<feature type="domain" description="Major facilitator superfamily (MFS) profile" evidence="7">
    <location>
        <begin position="118"/>
        <end position="554"/>
    </location>
</feature>
<dbReference type="EMBL" id="LN483142">
    <property type="protein sequence ID" value="CED83097.1"/>
    <property type="molecule type" value="Genomic_DNA"/>
</dbReference>
<feature type="transmembrane region" description="Helical" evidence="6">
    <location>
        <begin position="156"/>
        <end position="175"/>
    </location>
</feature>
<evidence type="ECO:0000259" key="7">
    <source>
        <dbReference type="PROSITE" id="PS50850"/>
    </source>
</evidence>
<feature type="region of interest" description="Disordered" evidence="5">
    <location>
        <begin position="59"/>
        <end position="101"/>
    </location>
</feature>
<sequence length="570" mass="62177">MTFTAFQTTALGAAIRVLSGRRLLKYSDEKEVPDHWLHPNENRPRFITALRPKVTVHMPRASQESDMTRVDPEAASHHNNKAGKGKEEKGKDGNIVDFDGPDDPENPLNWSTWYKCFVCFQISLLTFSVYIGSSIYSPALIGTNSVASTFDVSQTSALVGLTLFVIGYAISPMIWSPMSEIPRIGRNPIYIGTLVIFVAIQFPTIYAKNIHVLLAMRFLAGFFGAPVLATGGASVSDLFAPKYRAYPLAVWGLGAVSGPTLGPLLGGFAFQANGWSWTIWVLLWLSGGALIFLSIFLPETSPDNILYRKAVRLRRATGNDALQSQGEIDLQGSSVGAMVKDTLVKPFVLGTEPIVFALNLYIALVYGILYIWFESFPLVFTELHMFNSGESGLAFLGIFVGAVIGLIGYVVYSKLKFEPEFEKNGNGMIKPELRIPVMCVGGFCLPICLFMFGWTGHSASIHWILPIIGSSFFGIGSLLLFQSIFSYLTDAYPKDVASILAGNDLMRGAFGAGFPLFANAMFHHLGIGGASSLLGGLTCCFVAIPFVLLKFGSKLRHSSKHALKDEDIEA</sequence>
<protein>
    <submittedName>
        <fullName evidence="8">Multidrug resistance protein</fullName>
    </submittedName>
</protein>
<comment type="subcellular location">
    <subcellularLocation>
        <location evidence="1">Membrane</location>
        <topology evidence="1">Multi-pass membrane protein</topology>
    </subcellularLocation>
</comment>
<dbReference type="PANTHER" id="PTHR23502:SF23">
    <property type="entry name" value="FLUCONAZOLE RESISTANCE PROTEIN 1"/>
    <property type="match status" value="1"/>
</dbReference>
<feature type="transmembrane region" description="Helical" evidence="6">
    <location>
        <begin position="248"/>
        <end position="271"/>
    </location>
</feature>
<feature type="transmembrane region" description="Helical" evidence="6">
    <location>
        <begin position="116"/>
        <end position="136"/>
    </location>
</feature>
<keyword evidence="4 6" id="KW-0472">Membrane</keyword>
<feature type="compositionally biased region" description="Basic and acidic residues" evidence="5">
    <location>
        <begin position="66"/>
        <end position="76"/>
    </location>
</feature>
<evidence type="ECO:0000313" key="8">
    <source>
        <dbReference type="EMBL" id="CED83097.1"/>
    </source>
</evidence>
<dbReference type="InterPro" id="IPR020846">
    <property type="entry name" value="MFS_dom"/>
</dbReference>
<evidence type="ECO:0000256" key="5">
    <source>
        <dbReference type="SAM" id="MobiDB-lite"/>
    </source>
</evidence>
<feature type="transmembrane region" description="Helical" evidence="6">
    <location>
        <begin position="187"/>
        <end position="206"/>
    </location>
</feature>